<feature type="domain" description="RNA polymerase sigma-70 region 2" evidence="2">
    <location>
        <begin position="7"/>
        <end position="70"/>
    </location>
</feature>
<evidence type="ECO:0000259" key="3">
    <source>
        <dbReference type="Pfam" id="PF08281"/>
    </source>
</evidence>
<dbReference type="PANTHER" id="PTHR30173:SF36">
    <property type="entry name" value="ECF RNA POLYMERASE SIGMA FACTOR SIGJ"/>
    <property type="match status" value="1"/>
</dbReference>
<proteinExistence type="predicted"/>
<dbReference type="InterPro" id="IPR013325">
    <property type="entry name" value="RNA_pol_sigma_r2"/>
</dbReference>
<evidence type="ECO:0000256" key="1">
    <source>
        <dbReference type="SAM" id="Coils"/>
    </source>
</evidence>
<dbReference type="InterPro" id="IPR013324">
    <property type="entry name" value="RNA_pol_sigma_r3/r4-like"/>
</dbReference>
<dbReference type="SUPFAM" id="SSF88946">
    <property type="entry name" value="Sigma2 domain of RNA polymerase sigma factors"/>
    <property type="match status" value="1"/>
</dbReference>
<name>A0ABZ0IY24_9BACT</name>
<dbReference type="Pfam" id="PF08281">
    <property type="entry name" value="Sigma70_r4_2"/>
    <property type="match status" value="1"/>
</dbReference>
<evidence type="ECO:0000259" key="2">
    <source>
        <dbReference type="Pfam" id="PF04542"/>
    </source>
</evidence>
<dbReference type="Gene3D" id="1.10.1740.10">
    <property type="match status" value="1"/>
</dbReference>
<evidence type="ECO:0000313" key="5">
    <source>
        <dbReference type="Proteomes" id="UP001302349"/>
    </source>
</evidence>
<dbReference type="InterPro" id="IPR014284">
    <property type="entry name" value="RNA_pol_sigma-70_dom"/>
</dbReference>
<feature type="domain" description="RNA polymerase sigma factor 70 region 4 type 2" evidence="3">
    <location>
        <begin position="103"/>
        <end position="154"/>
    </location>
</feature>
<protein>
    <submittedName>
        <fullName evidence="4">Sigma-70 family RNA polymerase sigma factor</fullName>
    </submittedName>
</protein>
<dbReference type="SUPFAM" id="SSF88659">
    <property type="entry name" value="Sigma3 and sigma4 domains of RNA polymerase sigma factors"/>
    <property type="match status" value="1"/>
</dbReference>
<dbReference type="NCBIfam" id="TIGR02937">
    <property type="entry name" value="sigma70-ECF"/>
    <property type="match status" value="1"/>
</dbReference>
<keyword evidence="5" id="KW-1185">Reference proteome</keyword>
<dbReference type="EMBL" id="CP136051">
    <property type="protein sequence ID" value="WOK09417.1"/>
    <property type="molecule type" value="Genomic_DNA"/>
</dbReference>
<dbReference type="PANTHER" id="PTHR30173">
    <property type="entry name" value="SIGMA 19 FACTOR"/>
    <property type="match status" value="1"/>
</dbReference>
<reference evidence="4 5" key="1">
    <citation type="journal article" date="2023" name="Microbiol. Resour. Announc.">
        <title>Complete Genome Sequence of Imperialibacter roseus strain P4T.</title>
        <authorList>
            <person name="Tizabi D.R."/>
            <person name="Bachvaroff T."/>
            <person name="Hill R.T."/>
        </authorList>
    </citation>
    <scope>NUCLEOTIDE SEQUENCE [LARGE SCALE GENOMIC DNA]</scope>
    <source>
        <strain evidence="4 5">P4T</strain>
    </source>
</reference>
<feature type="coiled-coil region" evidence="1">
    <location>
        <begin position="122"/>
        <end position="149"/>
    </location>
</feature>
<dbReference type="Gene3D" id="1.10.10.10">
    <property type="entry name" value="Winged helix-like DNA-binding domain superfamily/Winged helix DNA-binding domain"/>
    <property type="match status" value="1"/>
</dbReference>
<dbReference type="RefSeq" id="WP_317492036.1">
    <property type="nucleotide sequence ID" value="NZ_CP136051.1"/>
</dbReference>
<gene>
    <name evidence="4" type="ORF">RT717_12280</name>
</gene>
<evidence type="ECO:0000313" key="4">
    <source>
        <dbReference type="EMBL" id="WOK09417.1"/>
    </source>
</evidence>
<dbReference type="InterPro" id="IPR052704">
    <property type="entry name" value="ECF_Sigma-70_Domain"/>
</dbReference>
<dbReference type="Pfam" id="PF04542">
    <property type="entry name" value="Sigma70_r2"/>
    <property type="match status" value="1"/>
</dbReference>
<keyword evidence="1" id="KW-0175">Coiled coil</keyword>
<dbReference type="InterPro" id="IPR013249">
    <property type="entry name" value="RNA_pol_sigma70_r4_t2"/>
</dbReference>
<organism evidence="4 5">
    <name type="scientific">Imperialibacter roseus</name>
    <dbReference type="NCBI Taxonomy" id="1324217"/>
    <lineage>
        <taxon>Bacteria</taxon>
        <taxon>Pseudomonadati</taxon>
        <taxon>Bacteroidota</taxon>
        <taxon>Cytophagia</taxon>
        <taxon>Cytophagales</taxon>
        <taxon>Flammeovirgaceae</taxon>
        <taxon>Imperialibacter</taxon>
    </lineage>
</organism>
<dbReference type="InterPro" id="IPR036388">
    <property type="entry name" value="WH-like_DNA-bd_sf"/>
</dbReference>
<sequence>MNQTQTITLYQPLLHRLALKMVGSWQDAEDIVQDTFLKWLTLDQEKIKNTKAYLIKSVTNSCINHLNSIKRKKNEYLDAINPKEFVEKLDLSHIDIEHEISTALAMLHKKLEPVERAVYLLREVFNIEYDELQQIVNKKKENCRQLFSRAKEKLAIDTSKISFDMVNSAQLIESFKKACSFGEPKELIEDLRLEISQKA</sequence>
<dbReference type="Proteomes" id="UP001302349">
    <property type="component" value="Chromosome"/>
</dbReference>
<accession>A0ABZ0IY24</accession>
<dbReference type="InterPro" id="IPR007627">
    <property type="entry name" value="RNA_pol_sigma70_r2"/>
</dbReference>